<dbReference type="AlphaFoldDB" id="A0A8J5GVJ1"/>
<evidence type="ECO:0000313" key="2">
    <source>
        <dbReference type="Proteomes" id="UP000734854"/>
    </source>
</evidence>
<protein>
    <submittedName>
        <fullName evidence="1">Uncharacterized protein</fullName>
    </submittedName>
</protein>
<reference evidence="1 2" key="1">
    <citation type="submission" date="2020-08" db="EMBL/GenBank/DDBJ databases">
        <title>Plant Genome Project.</title>
        <authorList>
            <person name="Zhang R.-G."/>
        </authorList>
    </citation>
    <scope>NUCLEOTIDE SEQUENCE [LARGE SCALE GENOMIC DNA]</scope>
    <source>
        <tissue evidence="1">Rhizome</tissue>
    </source>
</reference>
<keyword evidence="2" id="KW-1185">Reference proteome</keyword>
<evidence type="ECO:0000313" key="1">
    <source>
        <dbReference type="EMBL" id="KAG6507073.1"/>
    </source>
</evidence>
<sequence>MATASCLRSLRCCIPVASLRSLGVRSRSAALSACLAAEQRRRARSAAFHRSLDFLWNWEAAEGRCSRCTAR</sequence>
<proteinExistence type="predicted"/>
<dbReference type="EMBL" id="JACMSC010000009">
    <property type="protein sequence ID" value="KAG6507073.1"/>
    <property type="molecule type" value="Genomic_DNA"/>
</dbReference>
<organism evidence="1 2">
    <name type="scientific">Zingiber officinale</name>
    <name type="common">Ginger</name>
    <name type="synonym">Amomum zingiber</name>
    <dbReference type="NCBI Taxonomy" id="94328"/>
    <lineage>
        <taxon>Eukaryota</taxon>
        <taxon>Viridiplantae</taxon>
        <taxon>Streptophyta</taxon>
        <taxon>Embryophyta</taxon>
        <taxon>Tracheophyta</taxon>
        <taxon>Spermatophyta</taxon>
        <taxon>Magnoliopsida</taxon>
        <taxon>Liliopsida</taxon>
        <taxon>Zingiberales</taxon>
        <taxon>Zingiberaceae</taxon>
        <taxon>Zingiber</taxon>
    </lineage>
</organism>
<gene>
    <name evidence="1" type="ORF">ZIOFF_032413</name>
</gene>
<name>A0A8J5GVJ1_ZINOF</name>
<dbReference type="Proteomes" id="UP000734854">
    <property type="component" value="Unassembled WGS sequence"/>
</dbReference>
<comment type="caution">
    <text evidence="1">The sequence shown here is derived from an EMBL/GenBank/DDBJ whole genome shotgun (WGS) entry which is preliminary data.</text>
</comment>
<accession>A0A8J5GVJ1</accession>